<dbReference type="InterPro" id="IPR016024">
    <property type="entry name" value="ARM-type_fold"/>
</dbReference>
<evidence type="ECO:0000259" key="3">
    <source>
        <dbReference type="Pfam" id="PF23210"/>
    </source>
</evidence>
<evidence type="ECO:0000313" key="6">
    <source>
        <dbReference type="RefSeq" id="XP_053752051.1"/>
    </source>
</evidence>
<name>A0A9W2V0F3_PANPR</name>
<dbReference type="Proteomes" id="UP001165780">
    <property type="component" value="Unplaced"/>
</dbReference>
<evidence type="ECO:0000313" key="5">
    <source>
        <dbReference type="Proteomes" id="UP001165780"/>
    </source>
</evidence>
<keyword evidence="5" id="KW-1185">Reference proteome</keyword>
<organism evidence="5 6">
    <name type="scientific">Panthera pardus</name>
    <name type="common">Leopard</name>
    <name type="synonym">Felis pardus</name>
    <dbReference type="NCBI Taxonomy" id="9691"/>
    <lineage>
        <taxon>Eukaryota</taxon>
        <taxon>Metazoa</taxon>
        <taxon>Chordata</taxon>
        <taxon>Craniata</taxon>
        <taxon>Vertebrata</taxon>
        <taxon>Euteleostomi</taxon>
        <taxon>Mammalia</taxon>
        <taxon>Eutheria</taxon>
        <taxon>Laurasiatheria</taxon>
        <taxon>Carnivora</taxon>
        <taxon>Feliformia</taxon>
        <taxon>Felidae</taxon>
        <taxon>Pantherinae</taxon>
        <taxon>Panthera</taxon>
    </lineage>
</organism>
<dbReference type="PANTHER" id="PTHR23120">
    <property type="entry name" value="MAESTRO-RELATED HEAT DOMAIN-CONTAINING"/>
    <property type="match status" value="1"/>
</dbReference>
<dbReference type="PANTHER" id="PTHR23120:SF3">
    <property type="entry name" value="MAESTRO HEAT-LIKE REPEAT FAMILY MEMBER 4"/>
    <property type="match status" value="1"/>
</dbReference>
<dbReference type="Pfam" id="PF23227">
    <property type="entry name" value="HEAT_MROH2B_C"/>
    <property type="match status" value="1"/>
</dbReference>
<feature type="domain" description="MROH2B-like HEAT-repeats" evidence="3">
    <location>
        <begin position="113"/>
        <end position="381"/>
    </location>
</feature>
<sequence>MTEGALNLLSREVTLSMVAIPSEGFSCPHWRSNCLSPEGEQKLDIEHLGRASTSKPPNDGPLWEEALVGKIRTMSALQKSQALEAIQRHIREHTQLIRKEVPNAGLQELLAALNLELKQPLEKTFLFHFYGLILRECDCADLVRRHLAGLLELSHQSSGQREGIAVAVGIVSSTHMQEVWAALEHVGRTRFLRTVFTSSDSQQPEPDTHWRWAGSTSLLCYGQMAARAGAQILPWVDNIVSRMVYYFSCSRYDNILKTSFLSATIMLLKALRQNSTPSYKFSQIPELIQCLLRILQKEPNFLATLFREKIILVIVGLSNLRPSLKPMVKSQILHTCLQSLYRLPPTETLRSSLPLLDVAPDVTALYRKSMQALDLLLQSLISENKSVDELCFILQHMEPWLRSDSSHERQRAVQTIFLFLKYVVDYVGLTEEATPSMLGHQIGLLMLLWRDKEPVTQSHAHQCVYLLLQLLTQQKGSTSKFMYLNKMKNFEANARRETEMKFYDLVKVLDGNLTMGQHTQLVLTLLRGLCSHNHLRCDLASQLLLMIVEDHSIKAEQVAEILQGLFQELPSIIFKNTLQTVMQAVSVLGTQHAQETVEVILSLCHPSERQVIPLWKALASNTQLARKVLTLLYMKLRLRPPKELVRFTQQAELISLLALGTIYELLYTQEYKATVRWAFAGVLVGLLTQLHYLFELDVVDGISDYQEDVLDGKPLSPCRTCLEALKGLFWTTNYWEVFAYLKLLRGWELFEHMETYTEGVTLLARAMAHYDCEVKAVLGQAVISLKSSEERDNIVAILIIAEFLNSHELTQYMSRRTVDNFLSLGLNNPNQLVRAMSLKGLSSALRHPEKVMLLRNRLAGLLDGFVGPEPKDVMGLMEILGDILHRLGTQGVGATSLRIAQHLLQLFDNEQADVRGGAILLYGDVLYSGGKKYQQALKNHAFQALVPLLFHLADSCPNVVMKTKLTFLRCAILLKWEFRKELFGKLAWGRGLSAENDVFIYTALTYLSSPDRNLKQAAMKFIDLEILKQDPDSMSRRFYSSFLEDIWELSQYVTH</sequence>
<dbReference type="GeneID" id="109273031"/>
<reference evidence="6" key="1">
    <citation type="submission" date="2025-08" db="UniProtKB">
        <authorList>
            <consortium name="RefSeq"/>
        </authorList>
    </citation>
    <scope>IDENTIFICATION</scope>
    <source>
        <tissue evidence="6">Whole blood</tissue>
    </source>
</reference>
<evidence type="ECO:0000256" key="1">
    <source>
        <dbReference type="ARBA" id="ARBA00022737"/>
    </source>
</evidence>
<dbReference type="Gene3D" id="1.25.10.10">
    <property type="entry name" value="Leucine-rich Repeat Variant"/>
    <property type="match status" value="1"/>
</dbReference>
<protein>
    <submittedName>
        <fullName evidence="6">Maestro heat-like repeat family member 5 isoform X3</fullName>
    </submittedName>
</protein>
<dbReference type="Pfam" id="PF21047">
    <property type="entry name" value="HEAT_Maestro"/>
    <property type="match status" value="1"/>
</dbReference>
<dbReference type="InterPro" id="IPR048465">
    <property type="entry name" value="Maestro-like_HEAT"/>
</dbReference>
<evidence type="ECO:0000259" key="2">
    <source>
        <dbReference type="Pfam" id="PF21047"/>
    </source>
</evidence>
<accession>A0A9W2V0F3</accession>
<gene>
    <name evidence="6" type="primary">LOC109273031</name>
</gene>
<dbReference type="InterPro" id="IPR055408">
    <property type="entry name" value="HEAT_MROH2B-like"/>
</dbReference>
<evidence type="ECO:0000259" key="4">
    <source>
        <dbReference type="Pfam" id="PF23227"/>
    </source>
</evidence>
<keyword evidence="1" id="KW-0677">Repeat</keyword>
<dbReference type="InterPro" id="IPR011989">
    <property type="entry name" value="ARM-like"/>
</dbReference>
<dbReference type="RefSeq" id="XP_053752051.1">
    <property type="nucleotide sequence ID" value="XM_053896076.1"/>
</dbReference>
<dbReference type="AlphaFoldDB" id="A0A9W2V0F3"/>
<proteinExistence type="predicted"/>
<feature type="domain" description="Maestro-like HEAT-repeats" evidence="2">
    <location>
        <begin position="407"/>
        <end position="629"/>
    </location>
</feature>
<dbReference type="GO" id="GO:0005794">
    <property type="term" value="C:Golgi apparatus"/>
    <property type="evidence" value="ECO:0007669"/>
    <property type="project" value="TreeGrafter"/>
</dbReference>
<dbReference type="Pfam" id="PF23210">
    <property type="entry name" value="HEAT_Maestro_2"/>
    <property type="match status" value="1"/>
</dbReference>
<dbReference type="SUPFAM" id="SSF48371">
    <property type="entry name" value="ARM repeat"/>
    <property type="match status" value="1"/>
</dbReference>
<dbReference type="InterPro" id="IPR045206">
    <property type="entry name" value="Maestro_heat-like_prot"/>
</dbReference>
<feature type="domain" description="Maestro/Maestro-like HEAT-repeats" evidence="4">
    <location>
        <begin position="820"/>
        <end position="1045"/>
    </location>
</feature>
<dbReference type="InterPro" id="IPR055406">
    <property type="entry name" value="HEAT_Maestro"/>
</dbReference>